<reference evidence="2 3" key="1">
    <citation type="submission" date="2020-07" db="EMBL/GenBank/DDBJ databases">
        <title>Alkalicella. sp. LB2 genome.</title>
        <authorList>
            <person name="Postec A."/>
            <person name="Quemeneur M."/>
        </authorList>
    </citation>
    <scope>NUCLEOTIDE SEQUENCE [LARGE SCALE GENOMIC DNA]</scope>
    <source>
        <strain evidence="2 3">LB2</strain>
    </source>
</reference>
<proteinExistence type="predicted"/>
<dbReference type="KEGG" id="acae:HYG86_15915"/>
<dbReference type="AlphaFoldDB" id="A0A7G9WBT9"/>
<sequence length="189" mass="21537">MTDKKFTIRAMKLTDLKTWGIVLAIVLILAIGIGSFIGFGSFFSSEKNDSKGEDQDVFLQDPEDEDNWKLERSEEFFVEYRLERERVRSKELDLLQQMINNPNTSSDSKREAELKVMQLKELMELELNVESSLVALGYNHAILFFQNGNANVVVNAEALTREEKAHIAEIVSKATGVERYQVTITEKGN</sequence>
<accession>A0A7G9WBT9</accession>
<evidence type="ECO:0000313" key="2">
    <source>
        <dbReference type="EMBL" id="QNO16151.1"/>
    </source>
</evidence>
<dbReference type="Gene3D" id="1.10.287.4300">
    <property type="entry name" value="Stage III sporulation protein AH-like"/>
    <property type="match status" value="1"/>
</dbReference>
<dbReference type="EMBL" id="CP058559">
    <property type="protein sequence ID" value="QNO16151.1"/>
    <property type="molecule type" value="Genomic_DNA"/>
</dbReference>
<dbReference type="InterPro" id="IPR038503">
    <property type="entry name" value="SpoIIIAH_sf"/>
</dbReference>
<evidence type="ECO:0000313" key="3">
    <source>
        <dbReference type="Proteomes" id="UP000516160"/>
    </source>
</evidence>
<keyword evidence="3" id="KW-1185">Reference proteome</keyword>
<dbReference type="Proteomes" id="UP000516160">
    <property type="component" value="Chromosome"/>
</dbReference>
<dbReference type="RefSeq" id="WP_213166545.1">
    <property type="nucleotide sequence ID" value="NZ_CP058559.1"/>
</dbReference>
<protein>
    <submittedName>
        <fullName evidence="2">SpoIIIAH-like family protein</fullName>
    </submittedName>
</protein>
<feature type="transmembrane region" description="Helical" evidence="1">
    <location>
        <begin position="21"/>
        <end position="43"/>
    </location>
</feature>
<dbReference type="Pfam" id="PF12685">
    <property type="entry name" value="SpoIIIAH"/>
    <property type="match status" value="1"/>
</dbReference>
<evidence type="ECO:0000256" key="1">
    <source>
        <dbReference type="SAM" id="Phobius"/>
    </source>
</evidence>
<keyword evidence="1" id="KW-0812">Transmembrane</keyword>
<keyword evidence="1" id="KW-1133">Transmembrane helix</keyword>
<dbReference type="InterPro" id="IPR024232">
    <property type="entry name" value="SpoIIIAH"/>
</dbReference>
<gene>
    <name evidence="2" type="ORF">HYG86_15915</name>
</gene>
<keyword evidence="1" id="KW-0472">Membrane</keyword>
<name>A0A7G9WBT9_ALKCA</name>
<organism evidence="2 3">
    <name type="scientific">Alkalicella caledoniensis</name>
    <dbReference type="NCBI Taxonomy" id="2731377"/>
    <lineage>
        <taxon>Bacteria</taxon>
        <taxon>Bacillati</taxon>
        <taxon>Bacillota</taxon>
        <taxon>Clostridia</taxon>
        <taxon>Eubacteriales</taxon>
        <taxon>Proteinivoracaceae</taxon>
        <taxon>Alkalicella</taxon>
    </lineage>
</organism>